<dbReference type="NCBIfam" id="TIGR04139">
    <property type="entry name" value="CxxCx5CxxC_targ"/>
    <property type="match status" value="1"/>
</dbReference>
<evidence type="ECO:0008006" key="3">
    <source>
        <dbReference type="Google" id="ProtNLM"/>
    </source>
</evidence>
<reference evidence="1 2" key="1">
    <citation type="submission" date="2018-06" db="EMBL/GenBank/DDBJ databases">
        <title>Novel Chryseobacterium species.</title>
        <authorList>
            <person name="Newman J."/>
            <person name="Hugo C."/>
            <person name="Oosthuizen L."/>
            <person name="Charimba G."/>
        </authorList>
    </citation>
    <scope>NUCLEOTIDE SEQUENCE [LARGE SCALE GENOMIC DNA]</scope>
    <source>
        <strain evidence="1 2">7_F195</strain>
    </source>
</reference>
<dbReference type="EMBL" id="QNVV01000011">
    <property type="protein sequence ID" value="REC46744.1"/>
    <property type="molecule type" value="Genomic_DNA"/>
</dbReference>
<evidence type="ECO:0000313" key="1">
    <source>
        <dbReference type="EMBL" id="REC46744.1"/>
    </source>
</evidence>
<gene>
    <name evidence="1" type="ORF">DRF67_13030</name>
</gene>
<dbReference type="OrthoDB" id="1267091at2"/>
<name>A0A3D9AZF1_9FLAO</name>
<dbReference type="InterPro" id="IPR026437">
    <property type="entry name" value="CxxCx5CxxC_targ"/>
</dbReference>
<dbReference type="AlphaFoldDB" id="A0A3D9AZF1"/>
<protein>
    <recommendedName>
        <fullName evidence="3">Peptide modification target</fullName>
    </recommendedName>
</protein>
<proteinExistence type="predicted"/>
<keyword evidence="2" id="KW-1185">Reference proteome</keyword>
<evidence type="ECO:0000313" key="2">
    <source>
        <dbReference type="Proteomes" id="UP000256257"/>
    </source>
</evidence>
<organism evidence="1 2">
    <name type="scientific">Chryseobacterium pennipullorum</name>
    <dbReference type="NCBI Taxonomy" id="2258963"/>
    <lineage>
        <taxon>Bacteria</taxon>
        <taxon>Pseudomonadati</taxon>
        <taxon>Bacteroidota</taxon>
        <taxon>Flavobacteriia</taxon>
        <taxon>Flavobacteriales</taxon>
        <taxon>Weeksellaceae</taxon>
        <taxon>Chryseobacterium group</taxon>
        <taxon>Chryseobacterium</taxon>
    </lineage>
</organism>
<comment type="caution">
    <text evidence="1">The sequence shown here is derived from an EMBL/GenBank/DDBJ whole genome shotgun (WGS) entry which is preliminary data.</text>
</comment>
<accession>A0A3D9AZF1</accession>
<sequence length="76" mass="8427">MANKICSIQKTIKMKNLKGMKGNFSSAENKKLQRKDLKSIVGGGDYQYVSTDGGNGCYDKETWKDGVRQNTLFVGC</sequence>
<dbReference type="Proteomes" id="UP000256257">
    <property type="component" value="Unassembled WGS sequence"/>
</dbReference>